<dbReference type="GO" id="GO:0000027">
    <property type="term" value="P:ribosomal large subunit assembly"/>
    <property type="evidence" value="ECO:0007669"/>
    <property type="project" value="InterPro"/>
</dbReference>
<evidence type="ECO:0000256" key="2">
    <source>
        <dbReference type="ARBA" id="ARBA00010782"/>
    </source>
</evidence>
<dbReference type="PANTHER" id="PTHR12728:SF0">
    <property type="entry name" value="RIBOSOME PRODUCTION FACTOR 2 HOMOLOG"/>
    <property type="match status" value="1"/>
</dbReference>
<proteinExistence type="inferred from homology"/>
<evidence type="ECO:0000259" key="8">
    <source>
        <dbReference type="PROSITE" id="PS50833"/>
    </source>
</evidence>
<dbReference type="InterPro" id="IPR039770">
    <property type="entry name" value="Rpf2"/>
</dbReference>
<dbReference type="PROSITE" id="PS50833">
    <property type="entry name" value="BRIX"/>
    <property type="match status" value="1"/>
</dbReference>
<dbReference type="Pfam" id="PF04427">
    <property type="entry name" value="Brix"/>
    <property type="match status" value="1"/>
</dbReference>
<protein>
    <recommendedName>
        <fullName evidence="3 6">Ribosome production factor 2 homolog</fullName>
    </recommendedName>
    <alternativeName>
        <fullName evidence="5 6">Ribosome biogenesis protein RPF2 homolog</fullName>
    </alternativeName>
</protein>
<evidence type="ECO:0000256" key="5">
    <source>
        <dbReference type="ARBA" id="ARBA00030889"/>
    </source>
</evidence>
<feature type="region of interest" description="Disordered" evidence="7">
    <location>
        <begin position="231"/>
        <end position="302"/>
    </location>
</feature>
<evidence type="ECO:0000256" key="1">
    <source>
        <dbReference type="ARBA" id="ARBA00004604"/>
    </source>
</evidence>
<comment type="subcellular location">
    <subcellularLocation>
        <location evidence="1 6">Nucleus</location>
        <location evidence="1 6">Nucleolus</location>
    </subcellularLocation>
</comment>
<dbReference type="GO" id="GO:0000463">
    <property type="term" value="P:maturation of LSU-rRNA from tricistronic rRNA transcript (SSU-rRNA, 5.8S rRNA, LSU-rRNA)"/>
    <property type="evidence" value="ECO:0007669"/>
    <property type="project" value="TreeGrafter"/>
</dbReference>
<name>A0A7M5WW24_9CNID</name>
<reference evidence="9" key="1">
    <citation type="submission" date="2021-01" db="UniProtKB">
        <authorList>
            <consortium name="EnsemblMetazoa"/>
        </authorList>
    </citation>
    <scope>IDENTIFICATION</scope>
</reference>
<evidence type="ECO:0000256" key="4">
    <source>
        <dbReference type="ARBA" id="ARBA00023242"/>
    </source>
</evidence>
<dbReference type="Proteomes" id="UP000594262">
    <property type="component" value="Unplaced"/>
</dbReference>
<dbReference type="GO" id="GO:0005730">
    <property type="term" value="C:nucleolus"/>
    <property type="evidence" value="ECO:0007669"/>
    <property type="project" value="UniProtKB-SubCell"/>
</dbReference>
<organism evidence="9 10">
    <name type="scientific">Clytia hemisphaerica</name>
    <dbReference type="NCBI Taxonomy" id="252671"/>
    <lineage>
        <taxon>Eukaryota</taxon>
        <taxon>Metazoa</taxon>
        <taxon>Cnidaria</taxon>
        <taxon>Hydrozoa</taxon>
        <taxon>Hydroidolina</taxon>
        <taxon>Leptothecata</taxon>
        <taxon>Obeliida</taxon>
        <taxon>Clytiidae</taxon>
        <taxon>Clytia</taxon>
    </lineage>
</organism>
<evidence type="ECO:0000313" key="10">
    <source>
        <dbReference type="Proteomes" id="UP000594262"/>
    </source>
</evidence>
<evidence type="ECO:0000256" key="7">
    <source>
        <dbReference type="SAM" id="MobiDB-lite"/>
    </source>
</evidence>
<accession>A0A7M5WW24</accession>
<dbReference type="RefSeq" id="XP_066915322.1">
    <property type="nucleotide sequence ID" value="XM_067059221.1"/>
</dbReference>
<dbReference type="InterPro" id="IPR007109">
    <property type="entry name" value="Brix"/>
</dbReference>
<sequence length="302" mass="35158">MASKPKTQRGKRFLANRESKIDENTKQVMFIQGGKTSDIVNQALRDINTLKKPNSHLFRRKNILRPFEDQTSIEFFSQKSDASLMVFGSHSKKRPHNLVFGSFFDHHILDMFELGIDRFAPIQDFKTAKVALGTKPCIMFSGEEFENKLEYRRLKTYFTDFWRGEKTTNVRLEGLEHVVQITSVDDKIYLRSYRIVLKKSGLKTPRLEVEEIGPSIDFSVRRSHLASESLYKDSLKKPKSNKPKKKKNIEHDVFKTKTARIHMQKQDLDTMQTRKMKGLKRQKEPKSDANSEGSKRQKQTAD</sequence>
<feature type="compositionally biased region" description="Basic residues" evidence="7">
    <location>
        <begin position="237"/>
        <end position="248"/>
    </location>
</feature>
<keyword evidence="10" id="KW-1185">Reference proteome</keyword>
<dbReference type="OrthoDB" id="407658at2759"/>
<dbReference type="PANTHER" id="PTHR12728">
    <property type="entry name" value="BRIX DOMAIN CONTAINING PROTEIN"/>
    <property type="match status" value="1"/>
</dbReference>
<evidence type="ECO:0000256" key="6">
    <source>
        <dbReference type="RuleBase" id="RU367086"/>
    </source>
</evidence>
<comment type="similarity">
    <text evidence="2 6">Belongs to the RPF2 family.</text>
</comment>
<evidence type="ECO:0000313" key="9">
    <source>
        <dbReference type="EnsemblMetazoa" id="CLYHEMP013741.1"/>
    </source>
</evidence>
<feature type="domain" description="Brix" evidence="8">
    <location>
        <begin position="26"/>
        <end position="229"/>
    </location>
</feature>
<keyword evidence="4 6" id="KW-0539">Nucleus</keyword>
<evidence type="ECO:0000256" key="3">
    <source>
        <dbReference type="ARBA" id="ARBA00020387"/>
    </source>
</evidence>
<dbReference type="EnsemblMetazoa" id="CLYHEMT013741.1">
    <property type="protein sequence ID" value="CLYHEMP013741.1"/>
    <property type="gene ID" value="CLYHEMG013741"/>
</dbReference>
<dbReference type="AlphaFoldDB" id="A0A7M5WW24"/>
<feature type="compositionally biased region" description="Basic and acidic residues" evidence="7">
    <location>
        <begin position="281"/>
        <end position="302"/>
    </location>
</feature>
<dbReference type="GeneID" id="136802493"/>
<dbReference type="GO" id="GO:0019843">
    <property type="term" value="F:rRNA binding"/>
    <property type="evidence" value="ECO:0007669"/>
    <property type="project" value="UniProtKB-UniRule"/>
</dbReference>
<dbReference type="SMART" id="SM00879">
    <property type="entry name" value="Brix"/>
    <property type="match status" value="1"/>
</dbReference>